<accession>A0A0A9GE41</accession>
<evidence type="ECO:0000256" key="1">
    <source>
        <dbReference type="SAM" id="MobiDB-lite"/>
    </source>
</evidence>
<reference evidence="2" key="1">
    <citation type="submission" date="2014-09" db="EMBL/GenBank/DDBJ databases">
        <authorList>
            <person name="Magalhaes I.L.F."/>
            <person name="Oliveira U."/>
            <person name="Santos F.R."/>
            <person name="Vidigal T.H.D.A."/>
            <person name="Brescovit A.D."/>
            <person name="Santos A.J."/>
        </authorList>
    </citation>
    <scope>NUCLEOTIDE SEQUENCE</scope>
    <source>
        <tissue evidence="2">Shoot tissue taken approximately 20 cm above the soil surface</tissue>
    </source>
</reference>
<name>A0A0A9GE41_ARUDO</name>
<feature type="region of interest" description="Disordered" evidence="1">
    <location>
        <begin position="1"/>
        <end position="46"/>
    </location>
</feature>
<organism evidence="2">
    <name type="scientific">Arundo donax</name>
    <name type="common">Giant reed</name>
    <name type="synonym">Donax arundinaceus</name>
    <dbReference type="NCBI Taxonomy" id="35708"/>
    <lineage>
        <taxon>Eukaryota</taxon>
        <taxon>Viridiplantae</taxon>
        <taxon>Streptophyta</taxon>
        <taxon>Embryophyta</taxon>
        <taxon>Tracheophyta</taxon>
        <taxon>Spermatophyta</taxon>
        <taxon>Magnoliopsida</taxon>
        <taxon>Liliopsida</taxon>
        <taxon>Poales</taxon>
        <taxon>Poaceae</taxon>
        <taxon>PACMAD clade</taxon>
        <taxon>Arundinoideae</taxon>
        <taxon>Arundineae</taxon>
        <taxon>Arundo</taxon>
    </lineage>
</organism>
<evidence type="ECO:0000313" key="2">
    <source>
        <dbReference type="EMBL" id="JAE21684.1"/>
    </source>
</evidence>
<proteinExistence type="predicted"/>
<reference evidence="2" key="2">
    <citation type="journal article" date="2015" name="Data Brief">
        <title>Shoot transcriptome of the giant reed, Arundo donax.</title>
        <authorList>
            <person name="Barrero R.A."/>
            <person name="Guerrero F.D."/>
            <person name="Moolhuijzen P."/>
            <person name="Goolsby J.A."/>
            <person name="Tidwell J."/>
            <person name="Bellgard S.E."/>
            <person name="Bellgard M.I."/>
        </authorList>
    </citation>
    <scope>NUCLEOTIDE SEQUENCE</scope>
    <source>
        <tissue evidence="2">Shoot tissue taken approximately 20 cm above the soil surface</tissue>
    </source>
</reference>
<sequence length="46" mass="5718">MPSLFLAVKQSSQHQESRRGSCSRWRPERRRRPPPRRHRRRRRGKP</sequence>
<protein>
    <submittedName>
        <fullName evidence="2">Chaperone protein dnaJ 6</fullName>
    </submittedName>
</protein>
<dbReference type="AlphaFoldDB" id="A0A0A9GE41"/>
<dbReference type="EMBL" id="GBRH01176212">
    <property type="protein sequence ID" value="JAE21684.1"/>
    <property type="molecule type" value="Transcribed_RNA"/>
</dbReference>
<feature type="compositionally biased region" description="Basic residues" evidence="1">
    <location>
        <begin position="27"/>
        <end position="46"/>
    </location>
</feature>